<dbReference type="RefSeq" id="WP_276656112.1">
    <property type="nucleotide sequence ID" value="NZ_SSFD01000002.1"/>
</dbReference>
<dbReference type="Proteomes" id="UP000321192">
    <property type="component" value="Unassembled WGS sequence"/>
</dbReference>
<dbReference type="EMBL" id="SSFD01000002">
    <property type="protein sequence ID" value="TXH92649.1"/>
    <property type="molecule type" value="Genomic_DNA"/>
</dbReference>
<gene>
    <name evidence="3" type="ORF">E6Q80_00045</name>
</gene>
<feature type="region of interest" description="Disordered" evidence="1">
    <location>
        <begin position="411"/>
        <end position="433"/>
    </location>
</feature>
<feature type="chain" id="PRO_5022900388" description="Class C beta-lactamase-related serine hydrolase" evidence="2">
    <location>
        <begin position="20"/>
        <end position="433"/>
    </location>
</feature>
<name>A0A5C7TAB4_THASP</name>
<evidence type="ECO:0008006" key="5">
    <source>
        <dbReference type="Google" id="ProtNLM"/>
    </source>
</evidence>
<dbReference type="AlphaFoldDB" id="A0A5C7TAB4"/>
<dbReference type="InterPro" id="IPR012338">
    <property type="entry name" value="Beta-lactam/transpept-like"/>
</dbReference>
<evidence type="ECO:0000313" key="4">
    <source>
        <dbReference type="Proteomes" id="UP000321192"/>
    </source>
</evidence>
<protein>
    <recommendedName>
        <fullName evidence="5">Class C beta-lactamase-related serine hydrolase</fullName>
    </recommendedName>
</protein>
<organism evidence="3 4">
    <name type="scientific">Thauera aminoaromatica</name>
    <dbReference type="NCBI Taxonomy" id="164330"/>
    <lineage>
        <taxon>Bacteria</taxon>
        <taxon>Pseudomonadati</taxon>
        <taxon>Pseudomonadota</taxon>
        <taxon>Betaproteobacteria</taxon>
        <taxon>Rhodocyclales</taxon>
        <taxon>Zoogloeaceae</taxon>
        <taxon>Thauera</taxon>
    </lineage>
</organism>
<sequence>MQTRSLILSALFASAPALAAEPCLLTPGQPPAATGQQSVSPDNWLNPGYLRFGLSQVPRFMPGVRVQPATPAPARAAAATQIDLDRVTPFDPADDTRKPLRFLLDNRIDADGVQVLHRGRLVLDYRRSGFDPAQPRLLLEATRPVLAMLLARAAAEGRVAREKSISRVIPELADTRELAKLSLQRLIDGRTGLQWSASDSRQWQQEAGWTPGGNGAGVRAWLDARKQWPRSRGEDGLDLAGPEGELLLWATENAWKQPAPALLCGLQKSIRARDPAFWASDPAGTALADGLALSLGDFANLGQALLDARNQPGRRGLVPAGFVDTVATPANPDATTPAALRGLASDASWQYRIAHPGGRGHHMAIIGAYGTSLYVDFDHGTVIAVFASHAARHSPLLLASLRNVWDEIAPMGSPPAGRSRNAGTNQPAPPLGR</sequence>
<accession>A0A5C7TAB4</accession>
<evidence type="ECO:0000256" key="1">
    <source>
        <dbReference type="SAM" id="MobiDB-lite"/>
    </source>
</evidence>
<dbReference type="SUPFAM" id="SSF56601">
    <property type="entry name" value="beta-lactamase/transpeptidase-like"/>
    <property type="match status" value="1"/>
</dbReference>
<reference evidence="3 4" key="1">
    <citation type="submission" date="2018-09" db="EMBL/GenBank/DDBJ databases">
        <title>Metagenome Assembled Genomes from an Advanced Water Purification Facility.</title>
        <authorList>
            <person name="Stamps B.W."/>
            <person name="Spear J.R."/>
        </authorList>
    </citation>
    <scope>NUCLEOTIDE SEQUENCE [LARGE SCALE GENOMIC DNA]</scope>
    <source>
        <strain evidence="3">Bin_27_1</strain>
    </source>
</reference>
<dbReference type="Gene3D" id="3.40.710.10">
    <property type="entry name" value="DD-peptidase/beta-lactamase superfamily"/>
    <property type="match status" value="1"/>
</dbReference>
<comment type="caution">
    <text evidence="3">The sequence shown here is derived from an EMBL/GenBank/DDBJ whole genome shotgun (WGS) entry which is preliminary data.</text>
</comment>
<keyword evidence="2" id="KW-0732">Signal</keyword>
<feature type="signal peptide" evidence="2">
    <location>
        <begin position="1"/>
        <end position="19"/>
    </location>
</feature>
<proteinExistence type="predicted"/>
<evidence type="ECO:0000256" key="2">
    <source>
        <dbReference type="SAM" id="SignalP"/>
    </source>
</evidence>
<evidence type="ECO:0000313" key="3">
    <source>
        <dbReference type="EMBL" id="TXH92649.1"/>
    </source>
</evidence>